<feature type="compositionally biased region" description="Basic and acidic residues" evidence="1">
    <location>
        <begin position="120"/>
        <end position="156"/>
    </location>
</feature>
<protein>
    <submittedName>
        <fullName evidence="2">Uncharacterized protein</fullName>
    </submittedName>
</protein>
<feature type="region of interest" description="Disordered" evidence="1">
    <location>
        <begin position="1"/>
        <end position="21"/>
    </location>
</feature>
<dbReference type="Proteomes" id="UP000037460">
    <property type="component" value="Unassembled WGS sequence"/>
</dbReference>
<evidence type="ECO:0000313" key="3">
    <source>
        <dbReference type="Proteomes" id="UP000037460"/>
    </source>
</evidence>
<keyword evidence="3" id="KW-1185">Reference proteome</keyword>
<feature type="region of interest" description="Disordered" evidence="1">
    <location>
        <begin position="224"/>
        <end position="246"/>
    </location>
</feature>
<dbReference type="AlphaFoldDB" id="A0A0M0JIS6"/>
<organism evidence="2 3">
    <name type="scientific">Chrysochromulina tobinii</name>
    <dbReference type="NCBI Taxonomy" id="1460289"/>
    <lineage>
        <taxon>Eukaryota</taxon>
        <taxon>Haptista</taxon>
        <taxon>Haptophyta</taxon>
        <taxon>Prymnesiophyceae</taxon>
        <taxon>Prymnesiales</taxon>
        <taxon>Chrysochromulinaceae</taxon>
        <taxon>Chrysochromulina</taxon>
    </lineage>
</organism>
<sequence length="324" mass="34114">MPWVTSSAGVEEWMPAPHEPTAAPDLRAQIAATRAKVQIDAQLAAAAPTRPLTLAEQIAATRAKVAGGGNTATAGDLAETCTLAPTLPPPPPPRPLSLAEQIAATRAKAVSASLPEETPEEARERRVRAKEAREAAERAELEAELRAEEEARRQAELESEAEVAAFLEAEEKAAAQAVAAAAHGAETAADLAEPDLPFKPTLAQQIAATRAKLAREECARHDAEATAAADASMVSTRSAPDVAPKLPSGFKSADELAKPLEVPAQFRVAVEAGRVDELYSLLQVADVSLRASPGFKDLKKQLLAEAKQIADRRAVERERSSCGS</sequence>
<feature type="region of interest" description="Disordered" evidence="1">
    <location>
        <begin position="109"/>
        <end position="159"/>
    </location>
</feature>
<proteinExistence type="predicted"/>
<name>A0A0M0JIS6_9EUKA</name>
<gene>
    <name evidence="2" type="ORF">Ctob_010103</name>
</gene>
<evidence type="ECO:0000313" key="2">
    <source>
        <dbReference type="EMBL" id="KOO26400.1"/>
    </source>
</evidence>
<accession>A0A0M0JIS6</accession>
<reference evidence="3" key="1">
    <citation type="journal article" date="2015" name="PLoS Genet.">
        <title>Genome Sequence and Transcriptome Analyses of Chrysochromulina tobin: Metabolic Tools for Enhanced Algal Fitness in the Prominent Order Prymnesiales (Haptophyceae).</title>
        <authorList>
            <person name="Hovde B.T."/>
            <person name="Deodato C.R."/>
            <person name="Hunsperger H.M."/>
            <person name="Ryken S.A."/>
            <person name="Yost W."/>
            <person name="Jha R.K."/>
            <person name="Patterson J."/>
            <person name="Monnat R.J. Jr."/>
            <person name="Barlow S.B."/>
            <person name="Starkenburg S.R."/>
            <person name="Cattolico R.A."/>
        </authorList>
    </citation>
    <scope>NUCLEOTIDE SEQUENCE</scope>
    <source>
        <strain evidence="3">CCMP291</strain>
    </source>
</reference>
<dbReference type="EMBL" id="JWZX01002857">
    <property type="protein sequence ID" value="KOO26400.1"/>
    <property type="molecule type" value="Genomic_DNA"/>
</dbReference>
<comment type="caution">
    <text evidence="2">The sequence shown here is derived from an EMBL/GenBank/DDBJ whole genome shotgun (WGS) entry which is preliminary data.</text>
</comment>
<evidence type="ECO:0000256" key="1">
    <source>
        <dbReference type="SAM" id="MobiDB-lite"/>
    </source>
</evidence>